<evidence type="ECO:0000259" key="11">
    <source>
        <dbReference type="Pfam" id="PF20833"/>
    </source>
</evidence>
<keyword evidence="3 8" id="KW-0479">Metal-binding</keyword>
<feature type="compositionally biased region" description="Basic residues" evidence="9">
    <location>
        <begin position="665"/>
        <end position="677"/>
    </location>
</feature>
<dbReference type="Gene3D" id="3.40.1260.20">
    <property type="entry name" value="Ribonuclease E, catalytic domain"/>
    <property type="match status" value="1"/>
</dbReference>
<dbReference type="SUPFAM" id="SSF50249">
    <property type="entry name" value="Nucleic acid-binding proteins"/>
    <property type="match status" value="1"/>
</dbReference>
<dbReference type="AlphaFoldDB" id="A0A7W6GG44"/>
<dbReference type="GO" id="GO:0005737">
    <property type="term" value="C:cytoplasm"/>
    <property type="evidence" value="ECO:0007669"/>
    <property type="project" value="UniProtKB-SubCell"/>
</dbReference>
<dbReference type="GO" id="GO:0008033">
    <property type="term" value="P:tRNA processing"/>
    <property type="evidence" value="ECO:0007669"/>
    <property type="project" value="UniProtKB-UniRule"/>
</dbReference>
<dbReference type="CDD" id="cd04453">
    <property type="entry name" value="S1_RNase_E"/>
    <property type="match status" value="1"/>
</dbReference>
<evidence type="ECO:0000313" key="12">
    <source>
        <dbReference type="EMBL" id="MBB3972319.1"/>
    </source>
</evidence>
<feature type="compositionally biased region" description="Basic and acidic residues" evidence="9">
    <location>
        <begin position="165"/>
        <end position="175"/>
    </location>
</feature>
<dbReference type="PANTHER" id="PTHR30001">
    <property type="entry name" value="RIBONUCLEASE"/>
    <property type="match status" value="1"/>
</dbReference>
<keyword evidence="5 8" id="KW-0378">Hydrolase</keyword>
<feature type="compositionally biased region" description="Acidic residues" evidence="9">
    <location>
        <begin position="626"/>
        <end position="641"/>
    </location>
</feature>
<comment type="cofactor">
    <cofactor evidence="8">
        <name>Zn(2+)</name>
        <dbReference type="ChEBI" id="CHEBI:29105"/>
    </cofactor>
    <text evidence="8">Binds 2 Zn(2+) ions per homotetramer.</text>
</comment>
<keyword evidence="8" id="KW-0472">Membrane</keyword>
<dbReference type="GO" id="GO:0008270">
    <property type="term" value="F:zinc ion binding"/>
    <property type="evidence" value="ECO:0007669"/>
    <property type="project" value="UniProtKB-UniRule"/>
</dbReference>
<feature type="binding site" evidence="8">
    <location>
        <position position="421"/>
    </location>
    <ligand>
        <name>Mg(2+)</name>
        <dbReference type="ChEBI" id="CHEBI:18420"/>
        <note>catalytic</note>
    </ligand>
</feature>
<feature type="domain" description="RNase E/G thioredoxin-like" evidence="11">
    <location>
        <begin position="521"/>
        <end position="606"/>
    </location>
</feature>
<dbReference type="Gene3D" id="2.40.50.140">
    <property type="entry name" value="Nucleic acid-binding proteins"/>
    <property type="match status" value="2"/>
</dbReference>
<dbReference type="GO" id="GO:0009898">
    <property type="term" value="C:cytoplasmic side of plasma membrane"/>
    <property type="evidence" value="ECO:0007669"/>
    <property type="project" value="UniProtKB-UniRule"/>
</dbReference>
<organism evidence="12 13">
    <name type="scientific">Hansschlegelia beijingensis</name>
    <dbReference type="NCBI Taxonomy" id="1133344"/>
    <lineage>
        <taxon>Bacteria</taxon>
        <taxon>Pseudomonadati</taxon>
        <taxon>Pseudomonadota</taxon>
        <taxon>Alphaproteobacteria</taxon>
        <taxon>Hyphomicrobiales</taxon>
        <taxon>Methylopilaceae</taxon>
        <taxon>Hansschlegelia</taxon>
    </lineage>
</organism>
<evidence type="ECO:0000256" key="4">
    <source>
        <dbReference type="ARBA" id="ARBA00022759"/>
    </source>
</evidence>
<keyword evidence="8" id="KW-0698">rRNA processing</keyword>
<dbReference type="EMBL" id="JACIDR010000001">
    <property type="protein sequence ID" value="MBB3972319.1"/>
    <property type="molecule type" value="Genomic_DNA"/>
</dbReference>
<evidence type="ECO:0000256" key="9">
    <source>
        <dbReference type="SAM" id="MobiDB-lite"/>
    </source>
</evidence>
<keyword evidence="1 8" id="KW-0963">Cytoplasm</keyword>
<dbReference type="InterPro" id="IPR012340">
    <property type="entry name" value="NA-bd_OB-fold"/>
</dbReference>
<evidence type="ECO:0000259" key="10">
    <source>
        <dbReference type="Pfam" id="PF10150"/>
    </source>
</evidence>
<feature type="region of interest" description="Disordered" evidence="9">
    <location>
        <begin position="93"/>
        <end position="195"/>
    </location>
</feature>
<comment type="catalytic activity">
    <reaction evidence="8">
        <text>Endonucleolytic cleavage of single-stranded RNA in A- and U-rich regions.</text>
        <dbReference type="EC" id="3.1.26.12"/>
    </reaction>
</comment>
<comment type="subcellular location">
    <subcellularLocation>
        <location evidence="8">Cytoplasm</location>
    </subcellularLocation>
    <subcellularLocation>
        <location evidence="8">Cell inner membrane</location>
        <topology evidence="8">Peripheral membrane protein</topology>
        <orientation evidence="8">Cytoplasmic side</orientation>
    </subcellularLocation>
</comment>
<dbReference type="HAMAP" id="MF_00970">
    <property type="entry name" value="RNase_E"/>
    <property type="match status" value="1"/>
</dbReference>
<keyword evidence="8" id="KW-0699">rRNA-binding</keyword>
<evidence type="ECO:0000256" key="5">
    <source>
        <dbReference type="ARBA" id="ARBA00022801"/>
    </source>
</evidence>
<feature type="domain" description="RNA-binding protein AU-1/Ribonuclease E/G" evidence="10">
    <location>
        <begin position="239"/>
        <end position="509"/>
    </location>
</feature>
<feature type="region of interest" description="Disordered" evidence="9">
    <location>
        <begin position="598"/>
        <end position="874"/>
    </location>
</feature>
<evidence type="ECO:0000256" key="7">
    <source>
        <dbReference type="ARBA" id="ARBA00022884"/>
    </source>
</evidence>
<gene>
    <name evidence="8" type="primary">rne</name>
    <name evidence="12" type="ORF">GGR24_000952</name>
</gene>
<feature type="region of interest" description="Required for zinc-mediated homotetramerization and catalytic activity" evidence="8">
    <location>
        <begin position="522"/>
        <end position="525"/>
    </location>
</feature>
<evidence type="ECO:0000256" key="6">
    <source>
        <dbReference type="ARBA" id="ARBA00022842"/>
    </source>
</evidence>
<reference evidence="12 13" key="1">
    <citation type="submission" date="2020-08" db="EMBL/GenBank/DDBJ databases">
        <title>Genomic Encyclopedia of Type Strains, Phase IV (KMG-IV): sequencing the most valuable type-strain genomes for metagenomic binning, comparative biology and taxonomic classification.</title>
        <authorList>
            <person name="Goeker M."/>
        </authorList>
    </citation>
    <scope>NUCLEOTIDE SEQUENCE [LARGE SCALE GENOMIC DNA]</scope>
    <source>
        <strain evidence="12 13">DSM 25481</strain>
    </source>
</reference>
<feature type="compositionally biased region" description="Acidic residues" evidence="9">
    <location>
        <begin position="727"/>
        <end position="736"/>
    </location>
</feature>
<keyword evidence="6 8" id="KW-0460">Magnesium</keyword>
<dbReference type="PANTHER" id="PTHR30001:SF1">
    <property type="entry name" value="RIBONUCLEASE E_G-LIKE PROTEIN, CHLOROPLASTIC"/>
    <property type="match status" value="1"/>
</dbReference>
<dbReference type="InterPro" id="IPR048583">
    <property type="entry name" value="RNase_E_G_thioredoxin-like"/>
</dbReference>
<feature type="binding site" evidence="8">
    <location>
        <position position="522"/>
    </location>
    <ligand>
        <name>Zn(2+)</name>
        <dbReference type="ChEBI" id="CHEBI:29105"/>
        <note>ligand shared between dimeric partners</note>
    </ligand>
</feature>
<dbReference type="InterPro" id="IPR019307">
    <property type="entry name" value="RNA-bd_AU-1/RNase_E/G"/>
</dbReference>
<dbReference type="RefSeq" id="WP_183394106.1">
    <property type="nucleotide sequence ID" value="NZ_JACIDR010000001.1"/>
</dbReference>
<dbReference type="GO" id="GO:0019843">
    <property type="term" value="F:rRNA binding"/>
    <property type="evidence" value="ECO:0007669"/>
    <property type="project" value="UniProtKB-KW"/>
</dbReference>
<comment type="similarity">
    <text evidence="8">Belongs to the RNase E/G family. RNase E subfamily.</text>
</comment>
<keyword evidence="8" id="KW-0819">tRNA processing</keyword>
<evidence type="ECO:0000256" key="3">
    <source>
        <dbReference type="ARBA" id="ARBA00022723"/>
    </source>
</evidence>
<dbReference type="Pfam" id="PF20833">
    <property type="entry name" value="RNase_E_G_Thio"/>
    <property type="match status" value="1"/>
</dbReference>
<keyword evidence="4 8" id="KW-0255">Endonuclease</keyword>
<keyword evidence="8" id="KW-0820">tRNA-binding</keyword>
<feature type="binding site" evidence="8">
    <location>
        <position position="525"/>
    </location>
    <ligand>
        <name>Zn(2+)</name>
        <dbReference type="ChEBI" id="CHEBI:29105"/>
        <note>ligand shared between dimeric partners</note>
    </ligand>
</feature>
<evidence type="ECO:0000256" key="2">
    <source>
        <dbReference type="ARBA" id="ARBA00022722"/>
    </source>
</evidence>
<name>A0A7W6GG44_9HYPH</name>
<feature type="binding site" evidence="8">
    <location>
        <position position="464"/>
    </location>
    <ligand>
        <name>Mg(2+)</name>
        <dbReference type="ChEBI" id="CHEBI:18420"/>
        <note>catalytic</note>
    </ligand>
</feature>
<dbReference type="InterPro" id="IPR004659">
    <property type="entry name" value="RNase_E/G"/>
</dbReference>
<dbReference type="Pfam" id="PF10150">
    <property type="entry name" value="RNase_E_G"/>
    <property type="match status" value="1"/>
</dbReference>
<comment type="cofactor">
    <cofactor evidence="8">
        <name>Mg(2+)</name>
        <dbReference type="ChEBI" id="CHEBI:18420"/>
    </cofactor>
    <text evidence="8">Binds 1 Mg(2+) ion per subunit.</text>
</comment>
<keyword evidence="8" id="KW-0862">Zinc</keyword>
<protein>
    <recommendedName>
        <fullName evidence="8">Ribonuclease E</fullName>
        <shortName evidence="8">RNase E</shortName>
        <ecNumber evidence="8">3.1.26.12</ecNumber>
    </recommendedName>
</protein>
<dbReference type="EC" id="3.1.26.12" evidence="8"/>
<accession>A0A7W6GG44</accession>
<comment type="subunit">
    <text evidence="8">Homotetramer formed by a dimer of dimers.</text>
</comment>
<dbReference type="GO" id="GO:0000287">
    <property type="term" value="F:magnesium ion binding"/>
    <property type="evidence" value="ECO:0007669"/>
    <property type="project" value="UniProtKB-UniRule"/>
</dbReference>
<feature type="compositionally biased region" description="Basic and acidic residues" evidence="9">
    <location>
        <begin position="93"/>
        <end position="108"/>
    </location>
</feature>
<keyword evidence="7 8" id="KW-0694">RNA-binding</keyword>
<feature type="compositionally biased region" description="Basic residues" evidence="9">
    <location>
        <begin position="109"/>
        <end position="119"/>
    </location>
</feature>
<evidence type="ECO:0000256" key="8">
    <source>
        <dbReference type="HAMAP-Rule" id="MF_00970"/>
    </source>
</evidence>
<dbReference type="GO" id="GO:0008995">
    <property type="term" value="F:ribonuclease E activity"/>
    <property type="evidence" value="ECO:0007669"/>
    <property type="project" value="UniProtKB-EC"/>
</dbReference>
<sequence>MANKMLIDATHPEETRVVVVRGSRVEEFDFESANRKQLRGNIYLAKVTRVEPSLQAAFVEYGGNRHGFLAFSEIHPDYYQIPVADRQALIAEDEKAHAEEEAAEEKPAANRRRRSRARPKATSSDSDDAVSADAETTQDGDETSGEAEASEGGDDAGSEAAVEQHVAEQEEKVESGDPEEQTVESVGAGEAFEEMPDRAPRRLRSYKIQEVIKRRQILLVQVVKEERGNKGAALTTYLSLAGRYSVLMPNTARGGGISRKITSAQDRKRLKEVASDLEVPEGMGVILRTAGASRTRPEIKRDFEYLMRLWETVRELTLKSSAPALVYEEGSLIKRAIRDLYNKDIDEVLVAGEEGYREAKDFMRMLMPSYAKIVQPYRDSQPLFSKMGVETQLDAMFSNVVTMKSGGYIVINQTEALVAIDVNSGRSTREHNIEDTALRTNLEAAEEVARQLRLRDLAGLIVIDFIDMEEGRNNRAVEKKLKDCLKDDRARIQLGRISHFGLMEMSRQRIRTGVLESSSEVCPLCSGSGIVRAVPSVALHVLRTVEDHLLKDASRNLLVKTRGEVALYILNQKRTHLREIEDRFGVFVSVTAEEHLPAGQHAQVERTDPASGTPRLAAPQVRVDSVEPEELAPVEAAEELPAEQPAAREQVHPTSDEDTLEGGNGRRRRRRRRRRGGGRSDGDQNLEAADDRQDGPEEDDEPAEVEAAVSDVAEETPLVATPVEPEPAAEEDEAEGDGARRRRRGRRGGRRNRRDETDAEAGAPADAASADAGDAAVLTGVAPVAPEASSEAEPAAAEAGQPADVEAAAPETPAASRPEASVEAPAAESAPEEAAAEPVAPTPEPRRPAELEPVAEDPNRPRRTGWWSRRASGG</sequence>
<dbReference type="NCBIfam" id="TIGR00757">
    <property type="entry name" value="RNaseEG"/>
    <property type="match status" value="1"/>
</dbReference>
<dbReference type="GO" id="GO:0006402">
    <property type="term" value="P:mRNA catabolic process"/>
    <property type="evidence" value="ECO:0007669"/>
    <property type="project" value="UniProtKB-UniRule"/>
</dbReference>
<comment type="function">
    <text evidence="8">Endoribonuclease that plays a central role in RNA processing and decay. Required for the maturation of 5S and 16S rRNAs and the majority of tRNAs. Also involved in the degradation of most mRNAs.</text>
</comment>
<feature type="compositionally biased region" description="Low complexity" evidence="9">
    <location>
        <begin position="760"/>
        <end position="829"/>
    </location>
</feature>
<dbReference type="GO" id="GO:0006364">
    <property type="term" value="P:rRNA processing"/>
    <property type="evidence" value="ECO:0007669"/>
    <property type="project" value="UniProtKB-UniRule"/>
</dbReference>
<dbReference type="GO" id="GO:0000049">
    <property type="term" value="F:tRNA binding"/>
    <property type="evidence" value="ECO:0007669"/>
    <property type="project" value="UniProtKB-KW"/>
</dbReference>
<comment type="caution">
    <text evidence="12">The sequence shown here is derived from an EMBL/GenBank/DDBJ whole genome shotgun (WGS) entry which is preliminary data.</text>
</comment>
<feature type="compositionally biased region" description="Acidic residues" evidence="9">
    <location>
        <begin position="125"/>
        <end position="157"/>
    </location>
</feature>
<keyword evidence="13" id="KW-1185">Reference proteome</keyword>
<keyword evidence="8" id="KW-0997">Cell inner membrane</keyword>
<evidence type="ECO:0000313" key="13">
    <source>
        <dbReference type="Proteomes" id="UP000528964"/>
    </source>
</evidence>
<keyword evidence="8" id="KW-1003">Cell membrane</keyword>
<dbReference type="InterPro" id="IPR028878">
    <property type="entry name" value="RNase_E"/>
</dbReference>
<evidence type="ECO:0000256" key="1">
    <source>
        <dbReference type="ARBA" id="ARBA00022490"/>
    </source>
</evidence>
<keyword evidence="2 8" id="KW-0540">Nuclease</keyword>
<feature type="compositionally biased region" description="Basic residues" evidence="9">
    <location>
        <begin position="740"/>
        <end position="752"/>
    </location>
</feature>
<dbReference type="Proteomes" id="UP000528964">
    <property type="component" value="Unassembled WGS sequence"/>
</dbReference>
<proteinExistence type="inferred from homology"/>